<protein>
    <submittedName>
        <fullName evidence="9">Putative nucleoporin</fullName>
    </submittedName>
</protein>
<evidence type="ECO:0000259" key="8">
    <source>
        <dbReference type="Pfam" id="PF03177"/>
    </source>
</evidence>
<dbReference type="EMBL" id="GAKT01000007">
    <property type="protein sequence ID" value="JAA93055.1"/>
    <property type="molecule type" value="mRNA"/>
</dbReference>
<evidence type="ECO:0000256" key="7">
    <source>
        <dbReference type="ARBA" id="ARBA00023242"/>
    </source>
</evidence>
<reference evidence="9" key="1">
    <citation type="submission" date="2013-06" db="EMBL/GenBank/DDBJ databases">
        <title>Upstream open reading frames and Kozak regions of a set of assembled transcriptome sequences from the spider Cupiennius salei.</title>
        <authorList>
            <person name="French A.S."/>
            <person name="Li A.W."/>
            <person name="Meisner S."/>
            <person name="Torkkeli P.H."/>
        </authorList>
    </citation>
    <scope>NUCLEOTIDE SEQUENCE</scope>
    <source>
        <tissue evidence="9">Leg hypodermis</tissue>
    </source>
</reference>
<evidence type="ECO:0000256" key="5">
    <source>
        <dbReference type="ARBA" id="ARBA00022927"/>
    </source>
</evidence>
<comment type="subcellular location">
    <subcellularLocation>
        <location evidence="1">Nucleus envelope</location>
    </subcellularLocation>
</comment>
<dbReference type="GO" id="GO:0016973">
    <property type="term" value="P:poly(A)+ mRNA export from nucleus"/>
    <property type="evidence" value="ECO:0007669"/>
    <property type="project" value="TreeGrafter"/>
</dbReference>
<keyword evidence="7" id="KW-0539">Nucleus</keyword>
<evidence type="ECO:0000313" key="9">
    <source>
        <dbReference type="EMBL" id="JAA93055.1"/>
    </source>
</evidence>
<proteinExistence type="evidence at transcript level"/>
<keyword evidence="5" id="KW-0653">Protein transport</keyword>
<evidence type="ECO:0000256" key="6">
    <source>
        <dbReference type="ARBA" id="ARBA00023010"/>
    </source>
</evidence>
<dbReference type="SUPFAM" id="SSF117289">
    <property type="entry name" value="Nucleoporin domain"/>
    <property type="match status" value="1"/>
</dbReference>
<dbReference type="PANTHER" id="PTHR13405">
    <property type="entry name" value="NUCLEAR PORE COMPLEX PROTEIN NUP133"/>
    <property type="match status" value="1"/>
</dbReference>
<dbReference type="GO" id="GO:0000972">
    <property type="term" value="P:transcription-dependent tethering of RNA polymerase II gene DNA at nuclear periphery"/>
    <property type="evidence" value="ECO:0007669"/>
    <property type="project" value="TreeGrafter"/>
</dbReference>
<dbReference type="GO" id="GO:0006606">
    <property type="term" value="P:protein import into nucleus"/>
    <property type="evidence" value="ECO:0007669"/>
    <property type="project" value="TreeGrafter"/>
</dbReference>
<dbReference type="GO" id="GO:0017056">
    <property type="term" value="F:structural constituent of nuclear pore"/>
    <property type="evidence" value="ECO:0007669"/>
    <property type="project" value="InterPro"/>
</dbReference>
<dbReference type="Gene3D" id="1.20.58.1380">
    <property type="match status" value="1"/>
</dbReference>
<evidence type="ECO:0000256" key="3">
    <source>
        <dbReference type="ARBA" id="ARBA00022448"/>
    </source>
</evidence>
<keyword evidence="6" id="KW-0811">Translocation</keyword>
<dbReference type="InterPro" id="IPR015943">
    <property type="entry name" value="WD40/YVTN_repeat-like_dom_sf"/>
</dbReference>
<keyword evidence="4" id="KW-0509">mRNA transport</keyword>
<evidence type="ECO:0000256" key="2">
    <source>
        <dbReference type="ARBA" id="ARBA00005569"/>
    </source>
</evidence>
<evidence type="ECO:0000256" key="1">
    <source>
        <dbReference type="ARBA" id="ARBA00004259"/>
    </source>
</evidence>
<dbReference type="Gene3D" id="2.130.10.10">
    <property type="entry name" value="YVTN repeat-like/Quinoprotein amine dehydrogenase"/>
    <property type="match status" value="1"/>
</dbReference>
<dbReference type="PANTHER" id="PTHR13405:SF11">
    <property type="entry name" value="NUCLEAR PORE COMPLEX PROTEIN NUP133"/>
    <property type="match status" value="1"/>
</dbReference>
<accession>T1DCK6</accession>
<dbReference type="Pfam" id="PF03177">
    <property type="entry name" value="Nucleoporin_C"/>
    <property type="match status" value="1"/>
</dbReference>
<dbReference type="Gene3D" id="1.25.40.700">
    <property type="match status" value="1"/>
</dbReference>
<dbReference type="InterPro" id="IPR037624">
    <property type="entry name" value="Nup133-like"/>
</dbReference>
<dbReference type="GO" id="GO:0031080">
    <property type="term" value="C:nuclear pore outer ring"/>
    <property type="evidence" value="ECO:0007669"/>
    <property type="project" value="TreeGrafter"/>
</dbReference>
<dbReference type="InterPro" id="IPR007187">
    <property type="entry name" value="Nucleoporin_Nup133/Nup155_C"/>
</dbReference>
<comment type="similarity">
    <text evidence="2">Belongs to the nucleoporin Nup133 family.</text>
</comment>
<sequence>MYSPFAKTPLSAAKKRNKILFPASPRTPGSQNCSFGRSFTNSFIQETANYVIESYGCPLPVLVTEALTLAEKVSDISVKLEPFGYASLVCGRQLLIWKYKLDSDQKTNAHCRELTLPPSDLAHKADLVHLFLTDESKLPSALAVSPEGHVRYWPNINHEGSSVDAVTDLQGQECYSLTSVFPLGCILSTTTSSLVIITPTIGDGHPSVICRTLTLPLGVLAGIGRRVSSFIFGVVPTQTTEAKQLNRVLSVKCSDDEYILYVLSSSTLQKWYVSRKDRKENSDQLVFEADLDQELKQSYADKVFKKDSCLLSGLKTWCLDMQLYLSGVMVLTAGTTHSGADNNIHYALGVLDTSSDLPPQSFSSFCITDYSEKYEEELEEKLLNYKLICPTATSSFVFIFNSEKILCIQMGSHLELNEMDFKSSANLILGSGTCDGLPLFFTMVHGVISFVPSQKSIGDSRIISSMREVSFKEPDSSESTENLAAILRNAMCSYCSGDIEKCEKLIKQILPKSLSDDSELDDAVIALSLGIIDDYPVSDPRWCESVPTDSVSSSLIISYQLQDKLKAHDYLLNFLKAFGLFDKLSTSKIGDVIIPTNVLLCEHAEKLVAAKAIRLFLTDHHELIENAVRDSLDKRGIEVKNHLTPQDVFFREVSSFHTIFPSLIEWEMEELYEDESLTKILNVVMTVNKIFVGLLDAITEYRDKNGEVYGFQNLDSGGVYLPWTGRDGNTGIRSIIQKQLFVNLDHTLKLTDSIQIQGVLYQQYVDILNFYVASYKSQLDSLKSNKQAPLLKEYEKERSTFIKPLLAVEQYERAAAIAEKYLDFDILIQICEETQSGDRLQRYMLQFADQKFSEFVFKWYLNKGQRGKIFHKHLGQKEELGNFLQSHDNLKWLYYIQQEQYESAHVTLKQLALKETEYLNRKKTLLSLSKLVSLVSDIPEDTKRHQIEGINLEQDLIIHQEALPVSTVEAFGLDPSNMRVFQPEELIEMYITDENASANAYDFKIALDLLNFMKKPLSDPEVNNIRIHIWCKAILKDNWEELDTNNPLEAIKETIFFQIIELAFDQGVEMHDFIPDVEELLLSPELSQLADNPSFKFLIQAGYEHIMKIID</sequence>
<evidence type="ECO:0000256" key="4">
    <source>
        <dbReference type="ARBA" id="ARBA00022816"/>
    </source>
</evidence>
<keyword evidence="3" id="KW-0813">Transport</keyword>
<organism evidence="9">
    <name type="scientific">Cupiennius salei</name>
    <name type="common">American wandering spider</name>
    <dbReference type="NCBI Taxonomy" id="6928"/>
    <lineage>
        <taxon>Eukaryota</taxon>
        <taxon>Metazoa</taxon>
        <taxon>Ecdysozoa</taxon>
        <taxon>Arthropoda</taxon>
        <taxon>Chelicerata</taxon>
        <taxon>Arachnida</taxon>
        <taxon>Araneae</taxon>
        <taxon>Araneomorphae</taxon>
        <taxon>Entelegynae</taxon>
        <taxon>Lycosoidea</taxon>
        <taxon>Ctenidae</taxon>
        <taxon>Cupiennius</taxon>
    </lineage>
</organism>
<name>T1DCK6_CUPSA</name>
<dbReference type="AlphaFoldDB" id="T1DCK6"/>
<feature type="domain" description="Nucleoporin Nup133/Nup155-like C-terminal" evidence="8">
    <location>
        <begin position="768"/>
        <end position="967"/>
    </location>
</feature>